<sequence>MASAIGIDAAGDKCGSCVELFELIKELNGNNLTDQDQFGRDINVACDILIDQGKNTAVRELCSFIRSNIKIIFHYVHSIDEGLNPEKDCWLFFRCKRPTPTQAPPAMSYKGVEITQKN</sequence>
<evidence type="ECO:0000259" key="2">
    <source>
        <dbReference type="PROSITE" id="PS50015"/>
    </source>
</evidence>
<accession>A0A1I7RYK2</accession>
<dbReference type="Proteomes" id="UP000095284">
    <property type="component" value="Unplaced"/>
</dbReference>
<dbReference type="Proteomes" id="UP000659654">
    <property type="component" value="Unassembled WGS sequence"/>
</dbReference>
<dbReference type="EMBL" id="CAJFDI010000002">
    <property type="protein sequence ID" value="CAD5213450.1"/>
    <property type="molecule type" value="Genomic_DNA"/>
</dbReference>
<evidence type="ECO:0000256" key="1">
    <source>
        <dbReference type="ARBA" id="ARBA00023157"/>
    </source>
</evidence>
<evidence type="ECO:0000313" key="3">
    <source>
        <dbReference type="EMBL" id="CAD5213450.1"/>
    </source>
</evidence>
<dbReference type="PROSITE" id="PS50015">
    <property type="entry name" value="SAP_B"/>
    <property type="match status" value="1"/>
</dbReference>
<feature type="domain" description="Saposin B-type" evidence="2">
    <location>
        <begin position="10"/>
        <end position="99"/>
    </location>
</feature>
<evidence type="ECO:0000313" key="6">
    <source>
        <dbReference type="WBParaSite" id="BXY_0581900.1"/>
    </source>
</evidence>
<keyword evidence="5" id="KW-1185">Reference proteome</keyword>
<evidence type="ECO:0000313" key="4">
    <source>
        <dbReference type="Proteomes" id="UP000095284"/>
    </source>
</evidence>
<dbReference type="Proteomes" id="UP000582659">
    <property type="component" value="Unassembled WGS sequence"/>
</dbReference>
<organism evidence="4 6">
    <name type="scientific">Bursaphelenchus xylophilus</name>
    <name type="common">Pinewood nematode worm</name>
    <name type="synonym">Aphelenchoides xylophilus</name>
    <dbReference type="NCBI Taxonomy" id="6326"/>
    <lineage>
        <taxon>Eukaryota</taxon>
        <taxon>Metazoa</taxon>
        <taxon>Ecdysozoa</taxon>
        <taxon>Nematoda</taxon>
        <taxon>Chromadorea</taxon>
        <taxon>Rhabditida</taxon>
        <taxon>Tylenchina</taxon>
        <taxon>Tylenchomorpha</taxon>
        <taxon>Aphelenchoidea</taxon>
        <taxon>Aphelenchoididae</taxon>
        <taxon>Bursaphelenchus</taxon>
    </lineage>
</organism>
<dbReference type="EMBL" id="CAJFCV020000002">
    <property type="protein sequence ID" value="CAG9092594.1"/>
    <property type="molecule type" value="Genomic_DNA"/>
</dbReference>
<name>A0A1I7RYK2_BURXY</name>
<proteinExistence type="predicted"/>
<dbReference type="WBParaSite" id="BXY_0581900.1">
    <property type="protein sequence ID" value="BXY_0581900.1"/>
    <property type="gene ID" value="BXY_0581900"/>
</dbReference>
<reference evidence="6" key="1">
    <citation type="submission" date="2016-11" db="UniProtKB">
        <authorList>
            <consortium name="WormBaseParasite"/>
        </authorList>
    </citation>
    <scope>IDENTIFICATION</scope>
</reference>
<gene>
    <name evidence="3" type="ORF">BXYJ_LOCUS3036</name>
</gene>
<dbReference type="InterPro" id="IPR008139">
    <property type="entry name" value="SaposinB_dom"/>
</dbReference>
<dbReference type="AlphaFoldDB" id="A0A1I7RYK2"/>
<protein>
    <submittedName>
        <fullName evidence="3">(pine wood nematode) hypothetical protein</fullName>
    </submittedName>
    <submittedName>
        <fullName evidence="6">Saposin B-type domain-containing protein</fullName>
    </submittedName>
</protein>
<reference evidence="3" key="2">
    <citation type="submission" date="2020-09" db="EMBL/GenBank/DDBJ databases">
        <authorList>
            <person name="Kikuchi T."/>
        </authorList>
    </citation>
    <scope>NUCLEOTIDE SEQUENCE</scope>
    <source>
        <strain evidence="3">Ka4C1</strain>
    </source>
</reference>
<evidence type="ECO:0000313" key="5">
    <source>
        <dbReference type="Proteomes" id="UP000659654"/>
    </source>
</evidence>
<keyword evidence="1" id="KW-1015">Disulfide bond</keyword>